<feature type="domain" description="Peptidase S1" evidence="11">
    <location>
        <begin position="244"/>
        <end position="491"/>
    </location>
</feature>
<evidence type="ECO:0000256" key="5">
    <source>
        <dbReference type="ARBA" id="ARBA00022801"/>
    </source>
</evidence>
<dbReference type="InterPro" id="IPR018114">
    <property type="entry name" value="TRYPSIN_HIS"/>
</dbReference>
<dbReference type="InterPro" id="IPR001254">
    <property type="entry name" value="Trypsin_dom"/>
</dbReference>
<dbReference type="AlphaFoldDB" id="A0A6P8XLJ0"/>
<feature type="region of interest" description="Disordered" evidence="9">
    <location>
        <begin position="154"/>
        <end position="173"/>
    </location>
</feature>
<evidence type="ECO:0000256" key="9">
    <source>
        <dbReference type="SAM" id="MobiDB-lite"/>
    </source>
</evidence>
<dbReference type="InterPro" id="IPR043504">
    <property type="entry name" value="Peptidase_S1_PA_chymotrypsin"/>
</dbReference>
<feature type="region of interest" description="Disordered" evidence="9">
    <location>
        <begin position="182"/>
        <end position="228"/>
    </location>
</feature>
<dbReference type="GO" id="GO:0004252">
    <property type="term" value="F:serine-type endopeptidase activity"/>
    <property type="evidence" value="ECO:0007669"/>
    <property type="project" value="InterPro"/>
</dbReference>
<comment type="subcellular location">
    <subcellularLocation>
        <location evidence="1">Secreted</location>
    </subcellularLocation>
</comment>
<proteinExistence type="predicted"/>
<reference evidence="13" key="1">
    <citation type="submission" date="2025-08" db="UniProtKB">
        <authorList>
            <consortium name="RefSeq"/>
        </authorList>
    </citation>
    <scope>IDENTIFICATION</scope>
    <source>
        <strain evidence="13">15112-1751.03</strain>
        <tissue evidence="13">Whole Adult</tissue>
    </source>
</reference>
<dbReference type="CDD" id="cd00190">
    <property type="entry name" value="Tryp_SPc"/>
    <property type="match status" value="1"/>
</dbReference>
<keyword evidence="4 10" id="KW-0732">Signal</keyword>
<dbReference type="InterPro" id="IPR009003">
    <property type="entry name" value="Peptidase_S1_PA"/>
</dbReference>
<dbReference type="PROSITE" id="PS50240">
    <property type="entry name" value="TRYPSIN_DOM"/>
    <property type="match status" value="1"/>
</dbReference>
<name>A0A6P8XLJ0_DROAB</name>
<evidence type="ECO:0000256" key="1">
    <source>
        <dbReference type="ARBA" id="ARBA00004613"/>
    </source>
</evidence>
<dbReference type="Pfam" id="PF00089">
    <property type="entry name" value="Trypsin"/>
    <property type="match status" value="1"/>
</dbReference>
<evidence type="ECO:0000256" key="8">
    <source>
        <dbReference type="ARBA" id="ARBA00023157"/>
    </source>
</evidence>
<dbReference type="PRINTS" id="PR00722">
    <property type="entry name" value="CHYMOTRYPSIN"/>
</dbReference>
<feature type="compositionally biased region" description="Low complexity" evidence="9">
    <location>
        <begin position="159"/>
        <end position="173"/>
    </location>
</feature>
<dbReference type="Pfam" id="PF16030">
    <property type="entry name" value="GD_N"/>
    <property type="match status" value="1"/>
</dbReference>
<evidence type="ECO:0000256" key="7">
    <source>
        <dbReference type="ARBA" id="ARBA00023145"/>
    </source>
</evidence>
<evidence type="ECO:0000256" key="4">
    <source>
        <dbReference type="ARBA" id="ARBA00022729"/>
    </source>
</evidence>
<dbReference type="GeneID" id="117574202"/>
<dbReference type="InterPro" id="IPR031986">
    <property type="entry name" value="GD_N"/>
</dbReference>
<dbReference type="InterPro" id="IPR001314">
    <property type="entry name" value="Peptidase_S1A"/>
</dbReference>
<dbReference type="SMART" id="SM00020">
    <property type="entry name" value="Tryp_SPc"/>
    <property type="match status" value="1"/>
</dbReference>
<accession>A0A6P8XLJ0</accession>
<evidence type="ECO:0000256" key="6">
    <source>
        <dbReference type="ARBA" id="ARBA00022825"/>
    </source>
</evidence>
<keyword evidence="3 13" id="KW-0645">Protease</keyword>
<feature type="compositionally biased region" description="Pro residues" evidence="9">
    <location>
        <begin position="184"/>
        <end position="216"/>
    </location>
</feature>
<dbReference type="FunFam" id="2.40.10.10:FF:000146">
    <property type="entry name" value="Serine protease 53"/>
    <property type="match status" value="1"/>
</dbReference>
<dbReference type="InterPro" id="IPR051333">
    <property type="entry name" value="CLIP_Serine_Protease"/>
</dbReference>
<evidence type="ECO:0000256" key="2">
    <source>
        <dbReference type="ARBA" id="ARBA00022525"/>
    </source>
</evidence>
<gene>
    <name evidence="13" type="primary">LOC117574202</name>
</gene>
<sequence length="492" mass="54432">MKQLLRLPAILGTFLLLTVSETNTQQVPPIACPQYFEYLSYNREFVGRITMQHDPRYQDNVLQVEFSQRGHLGSNYVGSLSLWDDEETVKFNLRNGRPILYRVDFPTPGVLPKLTQLTINDVVVCRATPYPPSSVTLSLSHSLRSNTVPLFSVQPQLPPQFSRPQPQPRPVWQQEQIPEIRQPVPQPAPPLSPPAPPRPAPTVAPRPAPTLPPASRPRPSTGGQSLSQLNDICGREKAITSPLIFHGAQVARGQLPWMVALFERVENGISFFCGGTLISASTVLTAAHCFRFGSRDLPASRAAVSLGRNTLDLVSEGELRQVSTLIIHQEYTPDNFTDADIALLRMSSPVSFGDFIKPICLWNENYRLQLESGHVSYVAGWGADELGNANTRIAKMTDTDIVTESECIRGLKSPESTSRVTDRTICASNKQGAGPCSGDSGGGLMLQEHDVWLLRGVISAGQRLANRCDLTQPVIYTDLARHITWLRQNIWF</sequence>
<dbReference type="GO" id="GO:0006508">
    <property type="term" value="P:proteolysis"/>
    <property type="evidence" value="ECO:0007669"/>
    <property type="project" value="UniProtKB-KW"/>
</dbReference>
<keyword evidence="6" id="KW-0720">Serine protease</keyword>
<protein>
    <submittedName>
        <fullName evidence="13">Serine protease 42</fullName>
    </submittedName>
</protein>
<feature type="chain" id="PRO_5027873896" evidence="10">
    <location>
        <begin position="25"/>
        <end position="492"/>
    </location>
</feature>
<feature type="signal peptide" evidence="10">
    <location>
        <begin position="1"/>
        <end position="24"/>
    </location>
</feature>
<dbReference type="PANTHER" id="PTHR24260">
    <property type="match status" value="1"/>
</dbReference>
<evidence type="ECO:0000256" key="10">
    <source>
        <dbReference type="SAM" id="SignalP"/>
    </source>
</evidence>
<evidence type="ECO:0000313" key="12">
    <source>
        <dbReference type="Proteomes" id="UP000515160"/>
    </source>
</evidence>
<keyword evidence="7" id="KW-0865">Zymogen</keyword>
<dbReference type="Proteomes" id="UP000515160">
    <property type="component" value="Chromosome 2R"/>
</dbReference>
<keyword evidence="8" id="KW-1015">Disulfide bond</keyword>
<organism evidence="12 13">
    <name type="scientific">Drosophila albomicans</name>
    <name type="common">Fruit fly</name>
    <dbReference type="NCBI Taxonomy" id="7291"/>
    <lineage>
        <taxon>Eukaryota</taxon>
        <taxon>Metazoa</taxon>
        <taxon>Ecdysozoa</taxon>
        <taxon>Arthropoda</taxon>
        <taxon>Hexapoda</taxon>
        <taxon>Insecta</taxon>
        <taxon>Pterygota</taxon>
        <taxon>Neoptera</taxon>
        <taxon>Endopterygota</taxon>
        <taxon>Diptera</taxon>
        <taxon>Brachycera</taxon>
        <taxon>Muscomorpha</taxon>
        <taxon>Ephydroidea</taxon>
        <taxon>Drosophilidae</taxon>
        <taxon>Drosophila</taxon>
    </lineage>
</organism>
<keyword evidence="2" id="KW-0964">Secreted</keyword>
<dbReference type="PROSITE" id="PS00134">
    <property type="entry name" value="TRYPSIN_HIS"/>
    <property type="match status" value="1"/>
</dbReference>
<dbReference type="SUPFAM" id="SSF50494">
    <property type="entry name" value="Trypsin-like serine proteases"/>
    <property type="match status" value="1"/>
</dbReference>
<evidence type="ECO:0000313" key="13">
    <source>
        <dbReference type="RefSeq" id="XP_034113798.1"/>
    </source>
</evidence>
<dbReference type="GO" id="GO:0005576">
    <property type="term" value="C:extracellular region"/>
    <property type="evidence" value="ECO:0007669"/>
    <property type="project" value="UniProtKB-SubCell"/>
</dbReference>
<keyword evidence="12" id="KW-1185">Reference proteome</keyword>
<evidence type="ECO:0000256" key="3">
    <source>
        <dbReference type="ARBA" id="ARBA00022670"/>
    </source>
</evidence>
<dbReference type="OrthoDB" id="6147874at2759"/>
<evidence type="ECO:0000259" key="11">
    <source>
        <dbReference type="PROSITE" id="PS50240"/>
    </source>
</evidence>
<dbReference type="PANTHER" id="PTHR24260:SF147">
    <property type="entry name" value="EG:BACR7A4.3 PROTEIN-RELATED"/>
    <property type="match status" value="1"/>
</dbReference>
<dbReference type="Gene3D" id="2.40.10.10">
    <property type="entry name" value="Trypsin-like serine proteases"/>
    <property type="match status" value="1"/>
</dbReference>
<keyword evidence="5" id="KW-0378">Hydrolase</keyword>
<dbReference type="RefSeq" id="XP_034113798.1">
    <property type="nucleotide sequence ID" value="XM_034257907.2"/>
</dbReference>